<evidence type="ECO:0000313" key="2">
    <source>
        <dbReference type="Proteomes" id="UP000683511"/>
    </source>
</evidence>
<proteinExistence type="predicted"/>
<organism evidence="1 2">
    <name type="scientific">Richelia sinica FACHB-800</name>
    <dbReference type="NCBI Taxonomy" id="1357546"/>
    <lineage>
        <taxon>Bacteria</taxon>
        <taxon>Bacillati</taxon>
        <taxon>Cyanobacteriota</taxon>
        <taxon>Cyanophyceae</taxon>
        <taxon>Nostocales</taxon>
        <taxon>Nostocaceae</taxon>
        <taxon>Richelia</taxon>
    </lineage>
</organism>
<reference evidence="1" key="1">
    <citation type="submission" date="2017-04" db="EMBL/GenBank/DDBJ databases">
        <title>Genome deletions in a multicellular cyanobacterial endosymbiont for morphological adaptation in marine diatoms.</title>
        <authorList>
            <person name="Wang Y."/>
            <person name="Gao H."/>
            <person name="Li R."/>
            <person name="Xu X."/>
        </authorList>
    </citation>
    <scope>NUCLEOTIDE SEQUENCE</scope>
    <source>
        <strain evidence="1">FACHB 800</strain>
    </source>
</reference>
<gene>
    <name evidence="1" type="ORF">B6N60_00586</name>
</gene>
<evidence type="ECO:0000313" key="1">
    <source>
        <dbReference type="EMBL" id="QXE21908.1"/>
    </source>
</evidence>
<dbReference type="Proteomes" id="UP000683511">
    <property type="component" value="Chromosome"/>
</dbReference>
<dbReference type="EMBL" id="CP021056">
    <property type="protein sequence ID" value="QXE21908.1"/>
    <property type="molecule type" value="Genomic_DNA"/>
</dbReference>
<keyword evidence="2" id="KW-1185">Reference proteome</keyword>
<dbReference type="KEGG" id="rsin:B6N60_00586"/>
<sequence length="39" mass="4567">MVKVAFKRSRSVPEAYRKGTKEEKEDFHETFRIAILVIG</sequence>
<name>A0A975T5P1_9NOST</name>
<protein>
    <submittedName>
        <fullName evidence="1">Uncharacterized protein</fullName>
    </submittedName>
</protein>
<dbReference type="AlphaFoldDB" id="A0A975T5P1"/>
<accession>A0A975T5P1</accession>